<keyword evidence="2" id="KW-0812">Transmembrane</keyword>
<dbReference type="OMA" id="MNSKATG"/>
<dbReference type="InterPro" id="IPR020846">
    <property type="entry name" value="MFS_dom"/>
</dbReference>
<dbReference type="Pfam" id="PF07690">
    <property type="entry name" value="MFS_1"/>
    <property type="match status" value="1"/>
</dbReference>
<evidence type="ECO:0000256" key="1">
    <source>
        <dbReference type="ARBA" id="ARBA00004141"/>
    </source>
</evidence>
<dbReference type="PANTHER" id="PTHR11360">
    <property type="entry name" value="MONOCARBOXYLATE TRANSPORTER"/>
    <property type="match status" value="1"/>
</dbReference>
<dbReference type="GO" id="GO:0008028">
    <property type="term" value="F:monocarboxylic acid transmembrane transporter activity"/>
    <property type="evidence" value="ECO:0007669"/>
    <property type="project" value="TreeGrafter"/>
</dbReference>
<feature type="transmembrane region" description="Helical" evidence="2">
    <location>
        <begin position="294"/>
        <end position="312"/>
    </location>
</feature>
<feature type="transmembrane region" description="Helical" evidence="2">
    <location>
        <begin position="12"/>
        <end position="38"/>
    </location>
</feature>
<feature type="transmembrane region" description="Helical" evidence="2">
    <location>
        <begin position="262"/>
        <end position="282"/>
    </location>
</feature>
<dbReference type="GO" id="GO:0016020">
    <property type="term" value="C:membrane"/>
    <property type="evidence" value="ECO:0007669"/>
    <property type="project" value="UniProtKB-SubCell"/>
</dbReference>
<reference evidence="4" key="1">
    <citation type="submission" date="2022-11" db="UniProtKB">
        <authorList>
            <consortium name="EnsemblMetazoa"/>
        </authorList>
    </citation>
    <scope>IDENTIFICATION</scope>
</reference>
<feature type="transmembrane region" description="Helical" evidence="2">
    <location>
        <begin position="167"/>
        <end position="188"/>
    </location>
</feature>
<feature type="transmembrane region" description="Helical" evidence="2">
    <location>
        <begin position="324"/>
        <end position="343"/>
    </location>
</feature>
<dbReference type="GeneID" id="119723101"/>
<accession>A0A913ZCQ3</accession>
<evidence type="ECO:0000259" key="3">
    <source>
        <dbReference type="PROSITE" id="PS50850"/>
    </source>
</evidence>
<dbReference type="Proteomes" id="UP000887568">
    <property type="component" value="Unplaced"/>
</dbReference>
<feature type="transmembrane region" description="Helical" evidence="2">
    <location>
        <begin position="106"/>
        <end position="128"/>
    </location>
</feature>
<dbReference type="PANTHER" id="PTHR11360:SF284">
    <property type="entry name" value="EG:103B4.3 PROTEIN-RELATED"/>
    <property type="match status" value="1"/>
</dbReference>
<dbReference type="RefSeq" id="XP_038049554.1">
    <property type="nucleotide sequence ID" value="XM_038193626.1"/>
</dbReference>
<proteinExistence type="predicted"/>
<feature type="transmembrane region" description="Helical" evidence="2">
    <location>
        <begin position="349"/>
        <end position="371"/>
    </location>
</feature>
<evidence type="ECO:0000313" key="4">
    <source>
        <dbReference type="EnsemblMetazoa" id="XP_038049553.1"/>
    </source>
</evidence>
<feature type="transmembrane region" description="Helical" evidence="2">
    <location>
        <begin position="414"/>
        <end position="436"/>
    </location>
</feature>
<dbReference type="OrthoDB" id="6499973at2759"/>
<name>A0A913ZCQ3_PATMI</name>
<feature type="transmembrane region" description="Helical" evidence="2">
    <location>
        <begin position="140"/>
        <end position="161"/>
    </location>
</feature>
<dbReference type="EnsemblMetazoa" id="XM_038193627.1">
    <property type="protein sequence ID" value="XP_038049555.1"/>
    <property type="gene ID" value="LOC119723101"/>
</dbReference>
<sequence>MAKPDSAQDGGWGFVVVIATSMCFFLCAGMTRCVGVLYSSLKGEFDSSAAMTGALASIVIACAHFICPVGAIICRRLGSRGTMILGGSTTAACLFISAWARTIYQMYALFMVAGFGLGLVMVSGLVAVAERFKKYYKAAVGVASAGVGVGLVVSPLLLQLLLDTYGWRGTMLITAGITCNICVGGALFRPLKSLKKVGEQSERVGSYTTIPMQQLNQEQHDEPTTRRPRVKLKQQRKCPSLITSIAKSLGLDLFLSNCSFTFFCWINLLANMPYICYIVFIFPRASAIGISDQASSLVLSAFGIASIFGRLASGFLVNWKFSSIKVYAAALLICCGGTLLTQLESFWSFVISGVIMGFFTGVMQALTVVVVSKFVGKDNIGAGIGICYCINGIGDLVGPIMTGGIFDVTGSYPAVFYFLAGLFFVAFLQMMCLPVVNKSSLPCRTNSKVVIV</sequence>
<dbReference type="InterPro" id="IPR011701">
    <property type="entry name" value="MFS"/>
</dbReference>
<dbReference type="InterPro" id="IPR050327">
    <property type="entry name" value="Proton-linked_MCT"/>
</dbReference>
<organism evidence="4 5">
    <name type="scientific">Patiria miniata</name>
    <name type="common">Bat star</name>
    <name type="synonym">Asterina miniata</name>
    <dbReference type="NCBI Taxonomy" id="46514"/>
    <lineage>
        <taxon>Eukaryota</taxon>
        <taxon>Metazoa</taxon>
        <taxon>Echinodermata</taxon>
        <taxon>Eleutherozoa</taxon>
        <taxon>Asterozoa</taxon>
        <taxon>Asteroidea</taxon>
        <taxon>Valvatacea</taxon>
        <taxon>Valvatida</taxon>
        <taxon>Asterinidae</taxon>
        <taxon>Patiria</taxon>
    </lineage>
</organism>
<dbReference type="InterPro" id="IPR036259">
    <property type="entry name" value="MFS_trans_sf"/>
</dbReference>
<dbReference type="RefSeq" id="XP_038049553.1">
    <property type="nucleotide sequence ID" value="XM_038193625.1"/>
</dbReference>
<feature type="domain" description="Major facilitator superfamily (MFS) profile" evidence="3">
    <location>
        <begin position="16"/>
        <end position="438"/>
    </location>
</feature>
<keyword evidence="2" id="KW-0472">Membrane</keyword>
<dbReference type="RefSeq" id="XP_038049555.1">
    <property type="nucleotide sequence ID" value="XM_038193627.1"/>
</dbReference>
<keyword evidence="5" id="KW-1185">Reference proteome</keyword>
<dbReference type="AlphaFoldDB" id="A0A913ZCQ3"/>
<comment type="subcellular location">
    <subcellularLocation>
        <location evidence="1">Membrane</location>
        <topology evidence="1">Multi-pass membrane protein</topology>
    </subcellularLocation>
</comment>
<feature type="transmembrane region" description="Helical" evidence="2">
    <location>
        <begin position="50"/>
        <end position="74"/>
    </location>
</feature>
<protein>
    <recommendedName>
        <fullName evidence="3">Major facilitator superfamily (MFS) profile domain-containing protein</fullName>
    </recommendedName>
</protein>
<dbReference type="SUPFAM" id="SSF103473">
    <property type="entry name" value="MFS general substrate transporter"/>
    <property type="match status" value="1"/>
</dbReference>
<dbReference type="Gene3D" id="1.20.1250.20">
    <property type="entry name" value="MFS general substrate transporter like domains"/>
    <property type="match status" value="1"/>
</dbReference>
<feature type="transmembrane region" description="Helical" evidence="2">
    <location>
        <begin position="81"/>
        <end position="100"/>
    </location>
</feature>
<dbReference type="EnsemblMetazoa" id="XM_038193625.1">
    <property type="protein sequence ID" value="XP_038049553.1"/>
    <property type="gene ID" value="LOC119723101"/>
</dbReference>
<keyword evidence="2" id="KW-1133">Transmembrane helix</keyword>
<evidence type="ECO:0000313" key="5">
    <source>
        <dbReference type="Proteomes" id="UP000887568"/>
    </source>
</evidence>
<dbReference type="PROSITE" id="PS50850">
    <property type="entry name" value="MFS"/>
    <property type="match status" value="1"/>
</dbReference>
<evidence type="ECO:0000256" key="2">
    <source>
        <dbReference type="SAM" id="Phobius"/>
    </source>
</evidence>
<dbReference type="EnsemblMetazoa" id="XM_038193626.1">
    <property type="protein sequence ID" value="XP_038049554.1"/>
    <property type="gene ID" value="LOC119723101"/>
</dbReference>
<feature type="transmembrane region" description="Helical" evidence="2">
    <location>
        <begin position="383"/>
        <end position="402"/>
    </location>
</feature>